<organism evidence="2 3">
    <name type="scientific">Shewanella hanedai</name>
    <name type="common">Alteromonas hanedai</name>
    <dbReference type="NCBI Taxonomy" id="25"/>
    <lineage>
        <taxon>Bacteria</taxon>
        <taxon>Pseudomonadati</taxon>
        <taxon>Pseudomonadota</taxon>
        <taxon>Gammaproteobacteria</taxon>
        <taxon>Alteromonadales</taxon>
        <taxon>Shewanellaceae</taxon>
        <taxon>Shewanella</taxon>
    </lineage>
</organism>
<dbReference type="InterPro" id="IPR029058">
    <property type="entry name" value="AB_hydrolase_fold"/>
</dbReference>
<dbReference type="GO" id="GO:0006629">
    <property type="term" value="P:lipid metabolic process"/>
    <property type="evidence" value="ECO:0007669"/>
    <property type="project" value="InterPro"/>
</dbReference>
<protein>
    <submittedName>
        <fullName evidence="2">DUF2974 domain-containing protein</fullName>
    </submittedName>
</protein>
<keyword evidence="1" id="KW-0732">Signal</keyword>
<feature type="signal peptide" evidence="1">
    <location>
        <begin position="1"/>
        <end position="26"/>
    </location>
</feature>
<reference evidence="3" key="1">
    <citation type="submission" date="2019-07" db="EMBL/GenBank/DDBJ databases">
        <title>Shewanella sp. YLB-08 draft genomic sequence.</title>
        <authorList>
            <person name="Yu L."/>
        </authorList>
    </citation>
    <scope>NUCLEOTIDE SEQUENCE [LARGE SCALE GENOMIC DNA]</scope>
    <source>
        <strain evidence="3">JCM 20706</strain>
    </source>
</reference>
<dbReference type="AlphaFoldDB" id="A0A553JS06"/>
<dbReference type="Proteomes" id="UP000318126">
    <property type="component" value="Unassembled WGS sequence"/>
</dbReference>
<proteinExistence type="predicted"/>
<dbReference type="Pfam" id="PF26363">
    <property type="entry name" value="Phospholipase-like"/>
    <property type="match status" value="1"/>
</dbReference>
<comment type="caution">
    <text evidence="2">The sequence shown here is derived from an EMBL/GenBank/DDBJ whole genome shotgun (WGS) entry which is preliminary data.</text>
</comment>
<evidence type="ECO:0000313" key="2">
    <source>
        <dbReference type="EMBL" id="TRY15239.1"/>
    </source>
</evidence>
<dbReference type="RefSeq" id="WP_143563669.1">
    <property type="nucleotide sequence ID" value="NZ_BMPL01000004.1"/>
</dbReference>
<dbReference type="SUPFAM" id="SSF53474">
    <property type="entry name" value="alpha/beta-Hydrolases"/>
    <property type="match status" value="1"/>
</dbReference>
<dbReference type="Gene3D" id="3.40.50.1820">
    <property type="entry name" value="alpha/beta hydrolase"/>
    <property type="match status" value="1"/>
</dbReference>
<feature type="chain" id="PRO_5021993280" evidence="1">
    <location>
        <begin position="27"/>
        <end position="338"/>
    </location>
</feature>
<gene>
    <name evidence="2" type="ORF">FN961_06095</name>
</gene>
<evidence type="ECO:0000313" key="3">
    <source>
        <dbReference type="Proteomes" id="UP000318126"/>
    </source>
</evidence>
<accession>A0A553JS06</accession>
<keyword evidence="3" id="KW-1185">Reference proteome</keyword>
<sequence>MLYKKIRLGFVTAMISLLYISSPVLANDTENFIGFFNSIGNPNYNFTGSNTGTIYPSNNPPSVNQAQEALHMLEFAEAAYTSNQTPSGWSRLEEHAKDSGFNAVVFTTGSQIIIAYRGSELGTSDWVTDGGLTAGEFPLQYVQAMALASSIKTRYPAYDVKLTGHSLGGGLATASALQSGLDSTVFDATGINNNIYRYLSNAQGEEQVKENAKLITNYNLEGEFVSDTDNQQDADVVGNLESGTLQYGDIFYLSDDRFNPILFNNSLARHLTPPLKEELAFLSNPFYRYNPYNLNGSDNDINPFHFYIDFTPDDLDISFFLTFYAINSLPSLINDITP</sequence>
<dbReference type="EMBL" id="VKGK01000005">
    <property type="protein sequence ID" value="TRY15239.1"/>
    <property type="molecule type" value="Genomic_DNA"/>
</dbReference>
<dbReference type="OrthoDB" id="5913909at2"/>
<name>A0A553JS06_SHEHA</name>
<evidence type="ECO:0000256" key="1">
    <source>
        <dbReference type="SAM" id="SignalP"/>
    </source>
</evidence>